<proteinExistence type="predicted"/>
<name>A0ABQ5BRN8_9ASTR</name>
<feature type="compositionally biased region" description="Low complexity" evidence="1">
    <location>
        <begin position="126"/>
        <end position="135"/>
    </location>
</feature>
<protein>
    <submittedName>
        <fullName evidence="2">Uncharacterized protein</fullName>
    </submittedName>
</protein>
<evidence type="ECO:0000313" key="3">
    <source>
        <dbReference type="Proteomes" id="UP001151760"/>
    </source>
</evidence>
<evidence type="ECO:0000256" key="1">
    <source>
        <dbReference type="SAM" id="MobiDB-lite"/>
    </source>
</evidence>
<evidence type="ECO:0000313" key="2">
    <source>
        <dbReference type="EMBL" id="GJT17505.1"/>
    </source>
</evidence>
<feature type="region of interest" description="Disordered" evidence="1">
    <location>
        <begin position="115"/>
        <end position="145"/>
    </location>
</feature>
<gene>
    <name evidence="2" type="ORF">Tco_0876211</name>
</gene>
<reference evidence="2" key="2">
    <citation type="submission" date="2022-01" db="EMBL/GenBank/DDBJ databases">
        <authorList>
            <person name="Yamashiro T."/>
            <person name="Shiraishi A."/>
            <person name="Satake H."/>
            <person name="Nakayama K."/>
        </authorList>
    </citation>
    <scope>NUCLEOTIDE SEQUENCE</scope>
</reference>
<comment type="caution">
    <text evidence="2">The sequence shown here is derived from an EMBL/GenBank/DDBJ whole genome shotgun (WGS) entry which is preliminary data.</text>
</comment>
<organism evidence="2 3">
    <name type="scientific">Tanacetum coccineum</name>
    <dbReference type="NCBI Taxonomy" id="301880"/>
    <lineage>
        <taxon>Eukaryota</taxon>
        <taxon>Viridiplantae</taxon>
        <taxon>Streptophyta</taxon>
        <taxon>Embryophyta</taxon>
        <taxon>Tracheophyta</taxon>
        <taxon>Spermatophyta</taxon>
        <taxon>Magnoliopsida</taxon>
        <taxon>eudicotyledons</taxon>
        <taxon>Gunneridae</taxon>
        <taxon>Pentapetalae</taxon>
        <taxon>asterids</taxon>
        <taxon>campanulids</taxon>
        <taxon>Asterales</taxon>
        <taxon>Asteraceae</taxon>
        <taxon>Asteroideae</taxon>
        <taxon>Anthemideae</taxon>
        <taxon>Anthemidinae</taxon>
        <taxon>Tanacetum</taxon>
    </lineage>
</organism>
<sequence>MFTNVRFIYLFEINEPIVIRVILDFYSQVKVQTDEYGYLLISFMIQHEFITPTLVQFGQILRILYNGQAVFTNEWDLASLAYSQENEGSYHTDLPTPDDIRQFLQLNRVELKRTMKRDDDEDDSASRASTTSPTTYLNSPEPLNY</sequence>
<reference evidence="2" key="1">
    <citation type="journal article" date="2022" name="Int. J. Mol. Sci.">
        <title>Draft Genome of Tanacetum Coccineum: Genomic Comparison of Closely Related Tanacetum-Family Plants.</title>
        <authorList>
            <person name="Yamashiro T."/>
            <person name="Shiraishi A."/>
            <person name="Nakayama K."/>
            <person name="Satake H."/>
        </authorList>
    </citation>
    <scope>NUCLEOTIDE SEQUENCE</scope>
</reference>
<keyword evidence="3" id="KW-1185">Reference proteome</keyword>
<accession>A0ABQ5BRN8</accession>
<dbReference type="Proteomes" id="UP001151760">
    <property type="component" value="Unassembled WGS sequence"/>
</dbReference>
<dbReference type="EMBL" id="BQNB010013563">
    <property type="protein sequence ID" value="GJT17505.1"/>
    <property type="molecule type" value="Genomic_DNA"/>
</dbReference>